<evidence type="ECO:0000256" key="3">
    <source>
        <dbReference type="PROSITE-ProRule" id="PRU00221"/>
    </source>
</evidence>
<organism evidence="4 5">
    <name type="scientific">Reticulomyxa filosa</name>
    <dbReference type="NCBI Taxonomy" id="46433"/>
    <lineage>
        <taxon>Eukaryota</taxon>
        <taxon>Sar</taxon>
        <taxon>Rhizaria</taxon>
        <taxon>Retaria</taxon>
        <taxon>Foraminifera</taxon>
        <taxon>Monothalamids</taxon>
        <taxon>Reticulomyxidae</taxon>
        <taxon>Reticulomyxa</taxon>
    </lineage>
</organism>
<protein>
    <submittedName>
        <fullName evidence="4">Uncharacterized protein</fullName>
    </submittedName>
</protein>
<keyword evidence="2" id="KW-0677">Repeat</keyword>
<dbReference type="Proteomes" id="UP000023152">
    <property type="component" value="Unassembled WGS sequence"/>
</dbReference>
<comment type="caution">
    <text evidence="4">The sequence shown here is derived from an EMBL/GenBank/DDBJ whole genome shotgun (WGS) entry which is preliminary data.</text>
</comment>
<dbReference type="PROSITE" id="PS50082">
    <property type="entry name" value="WD_REPEATS_2"/>
    <property type="match status" value="6"/>
</dbReference>
<sequence>MKNEEQFNLIDILSLTNPKLNHLFYENIFGHEKPNNQIEKGKRIKILTFCTFEKLDEQWKIFILFSSNCDKIINTFFLNKLEVIPVSKNPLFSFINYLIFSLYTSFSSSLHHQRSSQGKKKRRYFTLVMKVSFKLFFFFLRFYHFTLWLKQSNEEEIQIIIHHWIRIMHIKFGWINELDKLVVNYVSTVFMFEKFRSSSKLINTFTGHTNVVYSIDYSTFDDRQFICSGSYDNTVRVWDVDNNKQIQLFNGHSFEVYCVKFSSYHYHNNSQHVICSSSFDKTIRFWDFKHNKQLQILNENTRGVRCMEFSSFNGGRYLCSGSWGGTIHLWDVETSKSLHIFNEHMECVRCVDISPLQINNKSDNIGVIGGNGYTICSGSFDKTIRIWDIETASQLNVFKGHTDFVNSVKYGSNELLNTILSGSCDKSVRLWDIRSGQQIQVFKRHTNVIWSVEYSPFVMKNSIGNSNAICSGSWDNTIRFWDIRSNKNQLFMIKGDDNEDCGIICLKFIRLKKKDKTKNVTYDLNLCYGSGKGPIRIWG</sequence>
<dbReference type="Gene3D" id="2.130.10.10">
    <property type="entry name" value="YVTN repeat-like/Quinoprotein amine dehydrogenase"/>
    <property type="match status" value="2"/>
</dbReference>
<feature type="repeat" description="WD" evidence="3">
    <location>
        <begin position="249"/>
        <end position="296"/>
    </location>
</feature>
<dbReference type="InterPro" id="IPR015943">
    <property type="entry name" value="WD40/YVTN_repeat-like_dom_sf"/>
</dbReference>
<reference evidence="4 5" key="1">
    <citation type="journal article" date="2013" name="Curr. Biol.">
        <title>The Genome of the Foraminiferan Reticulomyxa filosa.</title>
        <authorList>
            <person name="Glockner G."/>
            <person name="Hulsmann N."/>
            <person name="Schleicher M."/>
            <person name="Noegel A.A."/>
            <person name="Eichinger L."/>
            <person name="Gallinger C."/>
            <person name="Pawlowski J."/>
            <person name="Sierra R."/>
            <person name="Euteneuer U."/>
            <person name="Pillet L."/>
            <person name="Moustafa A."/>
            <person name="Platzer M."/>
            <person name="Groth M."/>
            <person name="Szafranski K."/>
            <person name="Schliwa M."/>
        </authorList>
    </citation>
    <scope>NUCLEOTIDE SEQUENCE [LARGE SCALE GENOMIC DNA]</scope>
</reference>
<feature type="repeat" description="WD" evidence="3">
    <location>
        <begin position="398"/>
        <end position="441"/>
    </location>
</feature>
<dbReference type="PANTHER" id="PTHR22847:SF637">
    <property type="entry name" value="WD REPEAT DOMAIN 5B"/>
    <property type="match status" value="1"/>
</dbReference>
<dbReference type="GO" id="GO:1990234">
    <property type="term" value="C:transferase complex"/>
    <property type="evidence" value="ECO:0007669"/>
    <property type="project" value="UniProtKB-ARBA"/>
</dbReference>
<dbReference type="PRINTS" id="PR00320">
    <property type="entry name" value="GPROTEINBRPT"/>
</dbReference>
<feature type="repeat" description="WD" evidence="3">
    <location>
        <begin position="371"/>
        <end position="397"/>
    </location>
</feature>
<evidence type="ECO:0000313" key="5">
    <source>
        <dbReference type="Proteomes" id="UP000023152"/>
    </source>
</evidence>
<keyword evidence="5" id="KW-1185">Reference proteome</keyword>
<dbReference type="SUPFAM" id="SSF50978">
    <property type="entry name" value="WD40 repeat-like"/>
    <property type="match status" value="1"/>
</dbReference>
<dbReference type="EMBL" id="ASPP01004819">
    <property type="protein sequence ID" value="ETO31607.1"/>
    <property type="molecule type" value="Genomic_DNA"/>
</dbReference>
<dbReference type="InterPro" id="IPR019775">
    <property type="entry name" value="WD40_repeat_CS"/>
</dbReference>
<dbReference type="CDD" id="cd00200">
    <property type="entry name" value="WD40"/>
    <property type="match status" value="1"/>
</dbReference>
<evidence type="ECO:0000313" key="4">
    <source>
        <dbReference type="EMBL" id="ETO31607.1"/>
    </source>
</evidence>
<evidence type="ECO:0000256" key="1">
    <source>
        <dbReference type="ARBA" id="ARBA00022574"/>
    </source>
</evidence>
<feature type="repeat" description="WD" evidence="3">
    <location>
        <begin position="205"/>
        <end position="248"/>
    </location>
</feature>
<dbReference type="PROSITE" id="PS50294">
    <property type="entry name" value="WD_REPEATS_REGION"/>
    <property type="match status" value="2"/>
</dbReference>
<name>X6P222_RETFI</name>
<dbReference type="AlphaFoldDB" id="X6P222"/>
<proteinExistence type="predicted"/>
<accession>X6P222</accession>
<feature type="repeat" description="WD" evidence="3">
    <location>
        <begin position="442"/>
        <end position="491"/>
    </location>
</feature>
<dbReference type="SMART" id="SM00320">
    <property type="entry name" value="WD40"/>
    <property type="match status" value="6"/>
</dbReference>
<dbReference type="InterPro" id="IPR020472">
    <property type="entry name" value="WD40_PAC1"/>
</dbReference>
<dbReference type="PROSITE" id="PS00678">
    <property type="entry name" value="WD_REPEATS_1"/>
    <property type="match status" value="5"/>
</dbReference>
<gene>
    <name evidence="4" type="ORF">RFI_05511</name>
</gene>
<dbReference type="PANTHER" id="PTHR22847">
    <property type="entry name" value="WD40 REPEAT PROTEIN"/>
    <property type="match status" value="1"/>
</dbReference>
<feature type="repeat" description="WD" evidence="3">
    <location>
        <begin position="297"/>
        <end position="340"/>
    </location>
</feature>
<dbReference type="InterPro" id="IPR036322">
    <property type="entry name" value="WD40_repeat_dom_sf"/>
</dbReference>
<evidence type="ECO:0000256" key="2">
    <source>
        <dbReference type="ARBA" id="ARBA00022737"/>
    </source>
</evidence>
<keyword evidence="1 3" id="KW-0853">WD repeat</keyword>
<dbReference type="Pfam" id="PF00400">
    <property type="entry name" value="WD40"/>
    <property type="match status" value="6"/>
</dbReference>
<dbReference type="InterPro" id="IPR001680">
    <property type="entry name" value="WD40_rpt"/>
</dbReference>